<evidence type="ECO:0000256" key="5">
    <source>
        <dbReference type="SAM" id="Phobius"/>
    </source>
</evidence>
<dbReference type="KEGG" id="saci:Sinac_6113"/>
<dbReference type="GO" id="GO:0008374">
    <property type="term" value="F:O-acyltransferase activity"/>
    <property type="evidence" value="ECO:0007669"/>
    <property type="project" value="InterPro"/>
</dbReference>
<comment type="subcellular location">
    <subcellularLocation>
        <location evidence="1">Membrane</location>
        <topology evidence="1">Multi-pass membrane protein</topology>
    </subcellularLocation>
</comment>
<dbReference type="GO" id="GO:0006629">
    <property type="term" value="P:lipid metabolic process"/>
    <property type="evidence" value="ECO:0007669"/>
    <property type="project" value="InterPro"/>
</dbReference>
<dbReference type="RefSeq" id="WP_015249308.1">
    <property type="nucleotide sequence ID" value="NC_019892.1"/>
</dbReference>
<sequence>MSIAGSLLLACTVAYGCAVVAPLIRFRSCSKPVFQAAWCLVAVVLVCPLLIPSASVGLRAASAAISGDIAFKMVDYFRRWDRLDRSTILRNYYGLLIPFPAFAVIYPDHRRRLLRPEIPWPHVLRLVVGITGCVGAILTLRGLSSSVLIRSSFALNHAAMLWAFVVAIESLSRTLYGLEHLAGFDTTPIIRNAYLSRTVSEFWRRYNYRIHDWLYRNVFQTTGGRHTPVRSVLLVFLISGVFHELMFGIATARFTGYQLAFFTLQAPAALASGRLERFAKRGGITGKFVAHGSTILFLAVTSVLFFDGVRKVFPFIYASKSPLPW</sequence>
<keyword evidence="6" id="KW-0808">Transferase</keyword>
<protein>
    <submittedName>
        <fullName evidence="6">Acyl-CoA cholesterol acyltransferase</fullName>
    </submittedName>
</protein>
<dbReference type="OrthoDB" id="277092at2"/>
<dbReference type="InterPro" id="IPR044851">
    <property type="entry name" value="Wax_synthase"/>
</dbReference>
<dbReference type="InterPro" id="IPR004299">
    <property type="entry name" value="MBOAT_fam"/>
</dbReference>
<dbReference type="EMBL" id="CP003364">
    <property type="protein sequence ID" value="AGA30218.1"/>
    <property type="molecule type" value="Genomic_DNA"/>
</dbReference>
<accession>L0DN01</accession>
<feature type="transmembrane region" description="Helical" evidence="5">
    <location>
        <begin position="32"/>
        <end position="51"/>
    </location>
</feature>
<keyword evidence="6" id="KW-0012">Acyltransferase</keyword>
<keyword evidence="3 5" id="KW-1133">Transmembrane helix</keyword>
<evidence type="ECO:0000256" key="2">
    <source>
        <dbReference type="ARBA" id="ARBA00022692"/>
    </source>
</evidence>
<dbReference type="HOGENOM" id="CLU_854997_0_0_0"/>
<gene>
    <name evidence="6" type="ordered locus">Sinac_6113</name>
</gene>
<dbReference type="GO" id="GO:0016020">
    <property type="term" value="C:membrane"/>
    <property type="evidence" value="ECO:0007669"/>
    <property type="project" value="UniProtKB-SubCell"/>
</dbReference>
<feature type="transmembrane region" description="Helical" evidence="5">
    <location>
        <begin position="232"/>
        <end position="252"/>
    </location>
</feature>
<keyword evidence="2 5" id="KW-0812">Transmembrane</keyword>
<evidence type="ECO:0000256" key="3">
    <source>
        <dbReference type="ARBA" id="ARBA00022989"/>
    </source>
</evidence>
<evidence type="ECO:0000313" key="6">
    <source>
        <dbReference type="EMBL" id="AGA30218.1"/>
    </source>
</evidence>
<dbReference type="PANTHER" id="PTHR31595:SF57">
    <property type="entry name" value="OS04G0481900 PROTEIN"/>
    <property type="match status" value="1"/>
</dbReference>
<keyword evidence="7" id="KW-1185">Reference proteome</keyword>
<name>L0DN01_SINAD</name>
<evidence type="ECO:0000256" key="4">
    <source>
        <dbReference type="ARBA" id="ARBA00023136"/>
    </source>
</evidence>
<organism evidence="6 7">
    <name type="scientific">Singulisphaera acidiphila (strain ATCC BAA-1392 / DSM 18658 / VKM B-2454 / MOB10)</name>
    <dbReference type="NCBI Taxonomy" id="886293"/>
    <lineage>
        <taxon>Bacteria</taxon>
        <taxon>Pseudomonadati</taxon>
        <taxon>Planctomycetota</taxon>
        <taxon>Planctomycetia</taxon>
        <taxon>Isosphaerales</taxon>
        <taxon>Isosphaeraceae</taxon>
        <taxon>Singulisphaera</taxon>
    </lineage>
</organism>
<dbReference type="AlphaFoldDB" id="L0DN01"/>
<feature type="transmembrane region" description="Helical" evidence="5">
    <location>
        <begin position="288"/>
        <end position="306"/>
    </location>
</feature>
<dbReference type="Proteomes" id="UP000010798">
    <property type="component" value="Chromosome"/>
</dbReference>
<dbReference type="Pfam" id="PF03062">
    <property type="entry name" value="MBOAT"/>
    <property type="match status" value="1"/>
</dbReference>
<evidence type="ECO:0000256" key="1">
    <source>
        <dbReference type="ARBA" id="ARBA00004141"/>
    </source>
</evidence>
<feature type="transmembrane region" description="Helical" evidence="5">
    <location>
        <begin position="88"/>
        <end position="106"/>
    </location>
</feature>
<keyword evidence="4 5" id="KW-0472">Membrane</keyword>
<dbReference type="STRING" id="886293.Sinac_6113"/>
<feature type="transmembrane region" description="Helical" evidence="5">
    <location>
        <begin position="118"/>
        <end position="140"/>
    </location>
</feature>
<evidence type="ECO:0000313" key="7">
    <source>
        <dbReference type="Proteomes" id="UP000010798"/>
    </source>
</evidence>
<dbReference type="PANTHER" id="PTHR31595">
    <property type="entry name" value="LONG-CHAIN-ALCOHOL O-FATTY-ACYLTRANSFERASE 3-RELATED"/>
    <property type="match status" value="1"/>
</dbReference>
<proteinExistence type="predicted"/>
<reference evidence="6 7" key="1">
    <citation type="submission" date="2012-02" db="EMBL/GenBank/DDBJ databases">
        <title>Complete sequence of chromosome of Singulisphaera acidiphila DSM 18658.</title>
        <authorList>
            <consortium name="US DOE Joint Genome Institute (JGI-PGF)"/>
            <person name="Lucas S."/>
            <person name="Copeland A."/>
            <person name="Lapidus A."/>
            <person name="Glavina del Rio T."/>
            <person name="Dalin E."/>
            <person name="Tice H."/>
            <person name="Bruce D."/>
            <person name="Goodwin L."/>
            <person name="Pitluck S."/>
            <person name="Peters L."/>
            <person name="Ovchinnikova G."/>
            <person name="Chertkov O."/>
            <person name="Kyrpides N."/>
            <person name="Mavromatis K."/>
            <person name="Ivanova N."/>
            <person name="Brettin T."/>
            <person name="Detter J.C."/>
            <person name="Han C."/>
            <person name="Larimer F."/>
            <person name="Land M."/>
            <person name="Hauser L."/>
            <person name="Markowitz V."/>
            <person name="Cheng J.-F."/>
            <person name="Hugenholtz P."/>
            <person name="Woyke T."/>
            <person name="Wu D."/>
            <person name="Tindall B."/>
            <person name="Pomrenke H."/>
            <person name="Brambilla E."/>
            <person name="Klenk H.-P."/>
            <person name="Eisen J.A."/>
        </authorList>
    </citation>
    <scope>NUCLEOTIDE SEQUENCE [LARGE SCALE GENOMIC DNA]</scope>
    <source>
        <strain evidence="7">ATCC BAA-1392 / DSM 18658 / VKM B-2454 / MOB10</strain>
    </source>
</reference>